<protein>
    <submittedName>
        <fullName evidence="1">Uncharacterized protein</fullName>
    </submittedName>
</protein>
<accession>A0A2A2KFA8</accession>
<organism evidence="1 2">
    <name type="scientific">Diploscapter pachys</name>
    <dbReference type="NCBI Taxonomy" id="2018661"/>
    <lineage>
        <taxon>Eukaryota</taxon>
        <taxon>Metazoa</taxon>
        <taxon>Ecdysozoa</taxon>
        <taxon>Nematoda</taxon>
        <taxon>Chromadorea</taxon>
        <taxon>Rhabditida</taxon>
        <taxon>Rhabditina</taxon>
        <taxon>Rhabditomorpha</taxon>
        <taxon>Rhabditoidea</taxon>
        <taxon>Rhabditidae</taxon>
        <taxon>Diploscapter</taxon>
    </lineage>
</organism>
<dbReference type="AlphaFoldDB" id="A0A2A2KFA8"/>
<dbReference type="Proteomes" id="UP000218231">
    <property type="component" value="Unassembled WGS sequence"/>
</dbReference>
<dbReference type="EMBL" id="LIAE01008715">
    <property type="protein sequence ID" value="PAV72706.1"/>
    <property type="molecule type" value="Genomic_DNA"/>
</dbReference>
<sequence>MARIDEAVGGIARGAEAAGRAVPHLHFAPVAGRRDVDRANVALDRAGARPVGVGEEHFAIADDPRHHRDMADAHAAGGLEGEDRTDLRRVAAFVPAGGLAPPGVGVAVDVDARDFASIGRALPELRHGRGGHHQAARYHQRKTRCQRLQSHLLTPRSKPVRRGCRYTGGRLSPTGAGTISAQRCLRADEAMG</sequence>
<name>A0A2A2KFA8_9BILA</name>
<comment type="caution">
    <text evidence="1">The sequence shown here is derived from an EMBL/GenBank/DDBJ whole genome shotgun (WGS) entry which is preliminary data.</text>
</comment>
<evidence type="ECO:0000313" key="1">
    <source>
        <dbReference type="EMBL" id="PAV72706.1"/>
    </source>
</evidence>
<proteinExistence type="predicted"/>
<reference evidence="1 2" key="1">
    <citation type="journal article" date="2017" name="Curr. Biol.">
        <title>Genome architecture and evolution of a unichromosomal asexual nematode.</title>
        <authorList>
            <person name="Fradin H."/>
            <person name="Zegar C."/>
            <person name="Gutwein M."/>
            <person name="Lucas J."/>
            <person name="Kovtun M."/>
            <person name="Corcoran D."/>
            <person name="Baugh L.R."/>
            <person name="Kiontke K."/>
            <person name="Gunsalus K."/>
            <person name="Fitch D.H."/>
            <person name="Piano F."/>
        </authorList>
    </citation>
    <scope>NUCLEOTIDE SEQUENCE [LARGE SCALE GENOMIC DNA]</scope>
    <source>
        <strain evidence="1">PF1309</strain>
    </source>
</reference>
<gene>
    <name evidence="1" type="ORF">WR25_01933</name>
</gene>
<evidence type="ECO:0000313" key="2">
    <source>
        <dbReference type="Proteomes" id="UP000218231"/>
    </source>
</evidence>
<keyword evidence="2" id="KW-1185">Reference proteome</keyword>